<gene>
    <name evidence="2" type="ORF">SAMN05660413_01296</name>
</gene>
<feature type="domain" description="Bacterial spore germination immunoglobulin-like" evidence="1">
    <location>
        <begin position="233"/>
        <end position="314"/>
    </location>
</feature>
<dbReference type="EMBL" id="FOVL01000006">
    <property type="protein sequence ID" value="SFN48916.1"/>
    <property type="molecule type" value="Genomic_DNA"/>
</dbReference>
<evidence type="ECO:0000313" key="2">
    <source>
        <dbReference type="EMBL" id="SFN48916.1"/>
    </source>
</evidence>
<dbReference type="AlphaFoldDB" id="A0A1I4ZF70"/>
<keyword evidence="3" id="KW-1185">Reference proteome</keyword>
<dbReference type="Proteomes" id="UP000199153">
    <property type="component" value="Unassembled WGS sequence"/>
</dbReference>
<sequence length="335" mass="38199">MKYTLYILLCLLSFSACKEKSKEESKTRKTKSSAVKKSSKQYNSADFQLVFEYPVNYEVREDSLAGQTPVINVFRKNNPGVPPFGIHEDFENVYISFLPDGFGVDGPAGAQKSIEEFGNPLPLSFEVDEKKSRVYLLNSGEVWGFHLRFATPPESWSEFGGIFIRYKVRDFKARCKSSRDMEIPMEECDPLTGDKILYFGEVDGKSKKEIDEILKSLWFSRENYDRKNISDLIRLDKPVEGKTIDSPLQIKGEARGNWFFEATAPVELLDGNFQSLGASYIEVANADWMTEDFVDFQGSIDFKKPDTEKGYLLLKKNNASGKPELDQILRIPVKF</sequence>
<protein>
    <submittedName>
        <fullName evidence="2">Immunoglobulin-like domain of spore germination</fullName>
    </submittedName>
</protein>
<dbReference type="InterPro" id="IPR018911">
    <property type="entry name" value="Gmad2_Ig-like_dom"/>
</dbReference>
<dbReference type="PROSITE" id="PS51257">
    <property type="entry name" value="PROKAR_LIPOPROTEIN"/>
    <property type="match status" value="1"/>
</dbReference>
<proteinExistence type="predicted"/>
<organism evidence="2 3">
    <name type="scientific">Salegentibacter flavus</name>
    <dbReference type="NCBI Taxonomy" id="287099"/>
    <lineage>
        <taxon>Bacteria</taxon>
        <taxon>Pseudomonadati</taxon>
        <taxon>Bacteroidota</taxon>
        <taxon>Flavobacteriia</taxon>
        <taxon>Flavobacteriales</taxon>
        <taxon>Flavobacteriaceae</taxon>
        <taxon>Salegentibacter</taxon>
    </lineage>
</organism>
<evidence type="ECO:0000259" key="1">
    <source>
        <dbReference type="Pfam" id="PF10648"/>
    </source>
</evidence>
<reference evidence="2 3" key="1">
    <citation type="submission" date="2016-10" db="EMBL/GenBank/DDBJ databases">
        <authorList>
            <person name="de Groot N.N."/>
        </authorList>
    </citation>
    <scope>NUCLEOTIDE SEQUENCE [LARGE SCALE GENOMIC DNA]</scope>
    <source>
        <strain evidence="2 3">DSM 17794</strain>
    </source>
</reference>
<dbReference type="OrthoDB" id="7629918at2"/>
<dbReference type="STRING" id="287099.SAMN05660413_01296"/>
<name>A0A1I4ZF70_9FLAO</name>
<evidence type="ECO:0000313" key="3">
    <source>
        <dbReference type="Proteomes" id="UP000199153"/>
    </source>
</evidence>
<dbReference type="Pfam" id="PF10648">
    <property type="entry name" value="Gmad2"/>
    <property type="match status" value="1"/>
</dbReference>
<dbReference type="RefSeq" id="WP_093407373.1">
    <property type="nucleotide sequence ID" value="NZ_FOVL01000006.1"/>
</dbReference>
<accession>A0A1I4ZF70</accession>